<evidence type="ECO:0000313" key="3">
    <source>
        <dbReference type="EMBL" id="MBP1935027.1"/>
    </source>
</evidence>
<dbReference type="InterPro" id="IPR001387">
    <property type="entry name" value="Cro/C1-type_HTH"/>
</dbReference>
<evidence type="ECO:0000313" key="4">
    <source>
        <dbReference type="Proteomes" id="UP001519343"/>
    </source>
</evidence>
<sequence length="73" mass="8823">MSPTNDREYYWMLRKRKKIKLREIAAFIGVTVSHLSMYENEKSNLSPEREQAYRKYISDNNNTKSIYFKIDLV</sequence>
<dbReference type="Proteomes" id="UP001519343">
    <property type="component" value="Unassembled WGS sequence"/>
</dbReference>
<keyword evidence="1" id="KW-0472">Membrane</keyword>
<comment type="caution">
    <text evidence="3">The sequence shown here is derived from an EMBL/GenBank/DDBJ whole genome shotgun (WGS) entry which is preliminary data.</text>
</comment>
<proteinExistence type="predicted"/>
<keyword evidence="4" id="KW-1185">Reference proteome</keyword>
<keyword evidence="1" id="KW-1133">Transmembrane helix</keyword>
<reference evidence="3 4" key="1">
    <citation type="submission" date="2021-03" db="EMBL/GenBank/DDBJ databases">
        <title>Genomic Encyclopedia of Type Strains, Phase IV (KMG-IV): sequencing the most valuable type-strain genomes for metagenomic binning, comparative biology and taxonomic classification.</title>
        <authorList>
            <person name="Goeker M."/>
        </authorList>
    </citation>
    <scope>NUCLEOTIDE SEQUENCE [LARGE SCALE GENOMIC DNA]</scope>
    <source>
        <strain evidence="3 4">DSM 24738</strain>
    </source>
</reference>
<dbReference type="EMBL" id="JAGGKT010000036">
    <property type="protein sequence ID" value="MBP1935027.1"/>
    <property type="molecule type" value="Genomic_DNA"/>
</dbReference>
<dbReference type="Gene3D" id="1.10.260.40">
    <property type="entry name" value="lambda repressor-like DNA-binding domains"/>
    <property type="match status" value="1"/>
</dbReference>
<accession>A0ABS4GXN4</accession>
<dbReference type="CDD" id="cd00093">
    <property type="entry name" value="HTH_XRE"/>
    <property type="match status" value="1"/>
</dbReference>
<feature type="domain" description="HTH cro/C1-type" evidence="2">
    <location>
        <begin position="13"/>
        <end position="48"/>
    </location>
</feature>
<keyword evidence="1" id="KW-0812">Transmembrane</keyword>
<dbReference type="InterPro" id="IPR010982">
    <property type="entry name" value="Lambda_DNA-bd_dom_sf"/>
</dbReference>
<evidence type="ECO:0000259" key="2">
    <source>
        <dbReference type="PROSITE" id="PS50943"/>
    </source>
</evidence>
<dbReference type="Pfam" id="PF01381">
    <property type="entry name" value="HTH_3"/>
    <property type="match status" value="1"/>
</dbReference>
<dbReference type="PROSITE" id="PS50943">
    <property type="entry name" value="HTH_CROC1"/>
    <property type="match status" value="1"/>
</dbReference>
<organism evidence="3 4">
    <name type="scientific">Ammoniphilus resinae</name>
    <dbReference type="NCBI Taxonomy" id="861532"/>
    <lineage>
        <taxon>Bacteria</taxon>
        <taxon>Bacillati</taxon>
        <taxon>Bacillota</taxon>
        <taxon>Bacilli</taxon>
        <taxon>Bacillales</taxon>
        <taxon>Paenibacillaceae</taxon>
        <taxon>Aneurinibacillus group</taxon>
        <taxon>Ammoniphilus</taxon>
    </lineage>
</organism>
<evidence type="ECO:0000256" key="1">
    <source>
        <dbReference type="SAM" id="Phobius"/>
    </source>
</evidence>
<feature type="transmembrane region" description="Helical" evidence="1">
    <location>
        <begin position="21"/>
        <end position="38"/>
    </location>
</feature>
<gene>
    <name evidence="3" type="ORF">J2Z37_005047</name>
</gene>
<dbReference type="RefSeq" id="WP_209812990.1">
    <property type="nucleotide sequence ID" value="NZ_JAGGKT010000036.1"/>
</dbReference>
<protein>
    <submittedName>
        <fullName evidence="3">Transcriptional regulator with XRE-family HTH domain</fullName>
    </submittedName>
</protein>
<name>A0ABS4GXN4_9BACL</name>
<dbReference type="SUPFAM" id="SSF47413">
    <property type="entry name" value="lambda repressor-like DNA-binding domains"/>
    <property type="match status" value="1"/>
</dbReference>